<dbReference type="EMBL" id="KU164872">
    <property type="protein sequence ID" value="ANS57726.1"/>
    <property type="molecule type" value="Genomic_DNA"/>
</dbReference>
<evidence type="ECO:0000256" key="9">
    <source>
        <dbReference type="ARBA" id="ARBA00023136"/>
    </source>
</evidence>
<evidence type="ECO:0000256" key="6">
    <source>
        <dbReference type="ARBA" id="ARBA00022781"/>
    </source>
</evidence>
<evidence type="ECO:0000256" key="11">
    <source>
        <dbReference type="HAMAP-Rule" id="MF_01398"/>
    </source>
</evidence>
<evidence type="ECO:0000256" key="4">
    <source>
        <dbReference type="ARBA" id="ARBA00022547"/>
    </source>
</evidence>
<feature type="transmembrane region" description="Helical" evidence="11">
    <location>
        <begin position="26"/>
        <end position="45"/>
    </location>
</feature>
<keyword evidence="11" id="KW-0793">Thylakoid</keyword>
<comment type="miscellaneous">
    <text evidence="11">In plastids the F-type ATPase is also known as CF(1)CF(0).</text>
</comment>
<dbReference type="HAMAP" id="MF_01398">
    <property type="entry name" value="ATP_synth_b_bprime"/>
    <property type="match status" value="1"/>
</dbReference>
<evidence type="ECO:0000313" key="13">
    <source>
        <dbReference type="EMBL" id="ANS57581.1"/>
    </source>
</evidence>
<evidence type="ECO:0000256" key="7">
    <source>
        <dbReference type="ARBA" id="ARBA00022989"/>
    </source>
</evidence>
<dbReference type="InterPro" id="IPR002146">
    <property type="entry name" value="ATP_synth_b/b'su_bac/chlpt"/>
</dbReference>
<dbReference type="RefSeq" id="YP_009326995.1">
    <property type="nucleotide sequence ID" value="NC_032045.1"/>
</dbReference>
<dbReference type="Pfam" id="PF00430">
    <property type="entry name" value="ATP-synt_B"/>
    <property type="match status" value="1"/>
</dbReference>
<keyword evidence="6 11" id="KW-0375">Hydrogen ion transport</keyword>
<evidence type="ECO:0000256" key="10">
    <source>
        <dbReference type="ARBA" id="ARBA00025198"/>
    </source>
</evidence>
<proteinExistence type="inferred from homology"/>
<organism evidence="14">
    <name type="scientific">Pleurocladia lacustris</name>
    <dbReference type="NCBI Taxonomy" id="246121"/>
    <lineage>
        <taxon>Eukaryota</taxon>
        <taxon>Sar</taxon>
        <taxon>Stramenopiles</taxon>
        <taxon>Ochrophyta</taxon>
        <taxon>PX clade</taxon>
        <taxon>Phaeophyceae</taxon>
        <taxon>Ectocarpales</taxon>
        <taxon>Chordariaceae</taxon>
        <taxon>Pleurocladia</taxon>
    </lineage>
</organism>
<comment type="similarity">
    <text evidence="2 11 12">Belongs to the ATPase B chain family.</text>
</comment>
<comment type="function">
    <text evidence="11">Component of the F(0) channel, it forms part of the peripheral stalk, linking F(1) to F(0).</text>
</comment>
<name>A0A1I9LVV6_9PHAE</name>
<evidence type="ECO:0000256" key="12">
    <source>
        <dbReference type="RuleBase" id="RU003848"/>
    </source>
</evidence>
<keyword evidence="11" id="KW-0066">ATP synthesis</keyword>
<dbReference type="CDD" id="cd06503">
    <property type="entry name" value="ATP-synt_Fo_b"/>
    <property type="match status" value="1"/>
</dbReference>
<keyword evidence="7 11" id="KW-1133">Transmembrane helix</keyword>
<dbReference type="PANTHER" id="PTHR33445">
    <property type="entry name" value="ATP SYNTHASE SUBUNIT B', CHLOROPLASTIC"/>
    <property type="match status" value="1"/>
</dbReference>
<comment type="subcellular location">
    <subcellularLocation>
        <location evidence="1">Membrane</location>
        <topology evidence="1">Single-pass membrane protein</topology>
    </subcellularLocation>
    <subcellularLocation>
        <location evidence="11">Plastid</location>
        <location evidence="11">Chloroplast thylakoid membrane</location>
        <topology evidence="11">Single-pass membrane protein</topology>
    </subcellularLocation>
</comment>
<evidence type="ECO:0000256" key="3">
    <source>
        <dbReference type="ARBA" id="ARBA00022448"/>
    </source>
</evidence>
<keyword evidence="9 11" id="KW-0472">Membrane</keyword>
<dbReference type="EMBL" id="KU164871">
    <property type="protein sequence ID" value="ANS57581.1"/>
    <property type="molecule type" value="Genomic_DNA"/>
</dbReference>
<keyword evidence="5 11" id="KW-0812">Transmembrane</keyword>
<comment type="function">
    <text evidence="10 11">F(1)F(0) ATP synthase produces ATP from ADP in the presence of a proton or sodium gradient. F-type ATPases consist of two structural domains, F(1) containing the extramembraneous catalytic core and F(0) containing the membrane proton channel, linked together by a central stalk and a peripheral stalk. During catalysis, ATP synthesis in the catalytic domain of F(1) is coupled via a rotary mechanism of the central stalk subunits to proton translocation.</text>
</comment>
<dbReference type="InterPro" id="IPR050059">
    <property type="entry name" value="ATP_synthase_B_chain"/>
</dbReference>
<dbReference type="GO" id="GO:0046961">
    <property type="term" value="F:proton-transporting ATPase activity, rotational mechanism"/>
    <property type="evidence" value="ECO:0007669"/>
    <property type="project" value="TreeGrafter"/>
</dbReference>
<dbReference type="GO" id="GO:0045259">
    <property type="term" value="C:proton-transporting ATP synthase complex"/>
    <property type="evidence" value="ECO:0007669"/>
    <property type="project" value="UniProtKB-KW"/>
</dbReference>
<evidence type="ECO:0000313" key="14">
    <source>
        <dbReference type="EMBL" id="ANS57726.1"/>
    </source>
</evidence>
<dbReference type="GO" id="GO:0009535">
    <property type="term" value="C:chloroplast thylakoid membrane"/>
    <property type="evidence" value="ECO:0007669"/>
    <property type="project" value="UniProtKB-SubCell"/>
</dbReference>
<evidence type="ECO:0000256" key="2">
    <source>
        <dbReference type="ARBA" id="ARBA00005513"/>
    </source>
</evidence>
<accession>A0A1I9LVV6</accession>
<evidence type="ECO:0000256" key="5">
    <source>
        <dbReference type="ARBA" id="ARBA00022692"/>
    </source>
</evidence>
<geneLocation type="chloroplast" evidence="14"/>
<keyword evidence="14" id="KW-0150">Chloroplast</keyword>
<evidence type="ECO:0000256" key="8">
    <source>
        <dbReference type="ARBA" id="ARBA00023065"/>
    </source>
</evidence>
<keyword evidence="8 11" id="KW-0406">Ion transport</keyword>
<reference evidence="14" key="1">
    <citation type="submission" date="2015-11" db="EMBL/GenBank/DDBJ databases">
        <title>Complete mitochondrial and plastid genomes of the freshwater brown alga Pleurocladia lacustris A. Braun and its phylogenetic placement in the Phaeophyceae.</title>
        <authorList>
            <person name="Wang X."/>
            <person name="Wehr J.D."/>
            <person name="Karol K.G."/>
        </authorList>
    </citation>
    <scope>NUCLEOTIDE SEQUENCE</scope>
    <source>
        <strain evidence="13">Sa2</strain>
        <strain evidence="14">SAG 25.93</strain>
    </source>
</reference>
<keyword evidence="14" id="KW-0934">Plastid</keyword>
<evidence type="ECO:0000256" key="1">
    <source>
        <dbReference type="ARBA" id="ARBA00004167"/>
    </source>
</evidence>
<dbReference type="AlphaFoldDB" id="A0A1I9LVV6"/>
<keyword evidence="3 11" id="KW-0813">Transport</keyword>
<dbReference type="GO" id="GO:0046933">
    <property type="term" value="F:proton-transporting ATP synthase activity, rotational mechanism"/>
    <property type="evidence" value="ECO:0007669"/>
    <property type="project" value="UniProtKB-UniRule"/>
</dbReference>
<protein>
    <recommendedName>
        <fullName evidence="11">ATP synthase subunit b, chloroplastic</fullName>
    </recommendedName>
    <alternativeName>
        <fullName evidence="11">ATP synthase F(0) sector subunit b</fullName>
    </alternativeName>
    <alternativeName>
        <fullName evidence="11">ATPase subunit I</fullName>
    </alternativeName>
</protein>
<sequence length="157" mass="18231">MFDNYNYILIISTEKTGGLFDFDGTLPVIAIQFIIFMFILNFILYTPLLDTIDERNIYISKSLSEATNILTKANKLNIKYEKKTSKARKAVALDLLIYQKLYKDILEEKMKSSESVIDKFLIETTKNFEENKGNILKSFDTEIYSLSKQIMKKLITP</sequence>
<dbReference type="PANTHER" id="PTHR33445:SF2">
    <property type="entry name" value="ATP SYNTHASE SUBUNIT B', CHLOROPLASTIC"/>
    <property type="match status" value="1"/>
</dbReference>
<keyword evidence="4 11" id="KW-0138">CF(0)</keyword>
<comment type="subunit">
    <text evidence="11">F-type ATPases have 2 components, F(1) - the catalytic core - and F(0) - the membrane proton channel. F(1) has five subunits: alpha(3), beta(3), gamma(1), delta(1), epsilon(1). F(0) has four main subunits: a(1), b(1), b'(1) and c(10-14). The alpha and beta chains form an alternating ring which encloses part of the gamma chain. F(1) is attached to F(0) by a central stalk formed by the gamma and epsilon chains, while a peripheral stalk is formed by the delta, b and b' chains.</text>
</comment>
<gene>
    <name evidence="11" type="primary">atpF</name>
</gene>